<evidence type="ECO:0000256" key="1">
    <source>
        <dbReference type="SAM" id="Phobius"/>
    </source>
</evidence>
<accession>A0A3N1H2E1</accession>
<reference evidence="2 3" key="1">
    <citation type="submission" date="2018-11" db="EMBL/GenBank/DDBJ databases">
        <title>Sequencing the genomes of 1000 actinobacteria strains.</title>
        <authorList>
            <person name="Klenk H.-P."/>
        </authorList>
    </citation>
    <scope>NUCLEOTIDE SEQUENCE [LARGE SCALE GENOMIC DNA]</scope>
    <source>
        <strain evidence="2 3">DSM 44231</strain>
    </source>
</reference>
<keyword evidence="1" id="KW-0472">Membrane</keyword>
<sequence>MKRFAVLGTVLLCVVAPIAMVYGLMAFTPTGSCDYPVSGVCSYGRVPMIVAAGGTALVWAGSAVLTWAGTRGRPRVYVPYAAIAVIAALLVVAGRLAG</sequence>
<dbReference type="RefSeq" id="WP_123742593.1">
    <property type="nucleotide sequence ID" value="NZ_RJKM01000001.1"/>
</dbReference>
<keyword evidence="1" id="KW-0812">Transmembrane</keyword>
<organism evidence="2 3">
    <name type="scientific">Saccharothrix texasensis</name>
    <dbReference type="NCBI Taxonomy" id="103734"/>
    <lineage>
        <taxon>Bacteria</taxon>
        <taxon>Bacillati</taxon>
        <taxon>Actinomycetota</taxon>
        <taxon>Actinomycetes</taxon>
        <taxon>Pseudonocardiales</taxon>
        <taxon>Pseudonocardiaceae</taxon>
        <taxon>Saccharothrix</taxon>
    </lineage>
</organism>
<dbReference type="Proteomes" id="UP000268727">
    <property type="component" value="Unassembled WGS sequence"/>
</dbReference>
<keyword evidence="1" id="KW-1133">Transmembrane helix</keyword>
<keyword evidence="3" id="KW-1185">Reference proteome</keyword>
<evidence type="ECO:0000313" key="2">
    <source>
        <dbReference type="EMBL" id="ROP36649.1"/>
    </source>
</evidence>
<evidence type="ECO:0000313" key="3">
    <source>
        <dbReference type="Proteomes" id="UP000268727"/>
    </source>
</evidence>
<gene>
    <name evidence="2" type="ORF">EDD40_1924</name>
</gene>
<name>A0A3N1H2E1_9PSEU</name>
<evidence type="ECO:0008006" key="4">
    <source>
        <dbReference type="Google" id="ProtNLM"/>
    </source>
</evidence>
<proteinExistence type="predicted"/>
<dbReference type="AlphaFoldDB" id="A0A3N1H2E1"/>
<comment type="caution">
    <text evidence="2">The sequence shown here is derived from an EMBL/GenBank/DDBJ whole genome shotgun (WGS) entry which is preliminary data.</text>
</comment>
<feature type="transmembrane region" description="Helical" evidence="1">
    <location>
        <begin position="49"/>
        <end position="70"/>
    </location>
</feature>
<protein>
    <recommendedName>
        <fullName evidence="4">Integral membrane protein</fullName>
    </recommendedName>
</protein>
<dbReference type="OrthoDB" id="3696281at2"/>
<feature type="transmembrane region" description="Helical" evidence="1">
    <location>
        <begin position="77"/>
        <end position="97"/>
    </location>
</feature>
<dbReference type="EMBL" id="RJKM01000001">
    <property type="protein sequence ID" value="ROP36649.1"/>
    <property type="molecule type" value="Genomic_DNA"/>
</dbReference>